<reference evidence="1 2" key="2">
    <citation type="journal article" date="2022" name="Mol. Ecol. Resour.">
        <title>The genomes of chicory, endive, great burdock and yacon provide insights into Asteraceae paleo-polyploidization history and plant inulin production.</title>
        <authorList>
            <person name="Fan W."/>
            <person name="Wang S."/>
            <person name="Wang H."/>
            <person name="Wang A."/>
            <person name="Jiang F."/>
            <person name="Liu H."/>
            <person name="Zhao H."/>
            <person name="Xu D."/>
            <person name="Zhang Y."/>
        </authorList>
    </citation>
    <scope>NUCLEOTIDE SEQUENCE [LARGE SCALE GENOMIC DNA]</scope>
    <source>
        <strain evidence="2">cv. Yunnan</strain>
        <tissue evidence="1">Leaves</tissue>
    </source>
</reference>
<accession>A0ACB9EBY9</accession>
<proteinExistence type="predicted"/>
<name>A0ACB9EBY9_9ASTR</name>
<gene>
    <name evidence="1" type="ORF">L1987_56001</name>
</gene>
<dbReference type="Proteomes" id="UP001056120">
    <property type="component" value="Linkage Group LG18"/>
</dbReference>
<reference evidence="2" key="1">
    <citation type="journal article" date="2022" name="Mol. Ecol. Resour.">
        <title>The genomes of chicory, endive, great burdock and yacon provide insights into Asteraceae palaeo-polyploidization history and plant inulin production.</title>
        <authorList>
            <person name="Fan W."/>
            <person name="Wang S."/>
            <person name="Wang H."/>
            <person name="Wang A."/>
            <person name="Jiang F."/>
            <person name="Liu H."/>
            <person name="Zhao H."/>
            <person name="Xu D."/>
            <person name="Zhang Y."/>
        </authorList>
    </citation>
    <scope>NUCLEOTIDE SEQUENCE [LARGE SCALE GENOMIC DNA]</scope>
    <source>
        <strain evidence="2">cv. Yunnan</strain>
    </source>
</reference>
<sequence length="70" mass="8097">MPFIIGHVAISIYRHVANLMSLWKPHHKIKGHAKEASPLHQSKMALLSRDQSVHWTRYEQGSLNHYLKTA</sequence>
<protein>
    <submittedName>
        <fullName evidence="1">Uncharacterized protein</fullName>
    </submittedName>
</protein>
<keyword evidence="2" id="KW-1185">Reference proteome</keyword>
<comment type="caution">
    <text evidence="1">The sequence shown here is derived from an EMBL/GenBank/DDBJ whole genome shotgun (WGS) entry which is preliminary data.</text>
</comment>
<evidence type="ECO:0000313" key="2">
    <source>
        <dbReference type="Proteomes" id="UP001056120"/>
    </source>
</evidence>
<organism evidence="1 2">
    <name type="scientific">Smallanthus sonchifolius</name>
    <dbReference type="NCBI Taxonomy" id="185202"/>
    <lineage>
        <taxon>Eukaryota</taxon>
        <taxon>Viridiplantae</taxon>
        <taxon>Streptophyta</taxon>
        <taxon>Embryophyta</taxon>
        <taxon>Tracheophyta</taxon>
        <taxon>Spermatophyta</taxon>
        <taxon>Magnoliopsida</taxon>
        <taxon>eudicotyledons</taxon>
        <taxon>Gunneridae</taxon>
        <taxon>Pentapetalae</taxon>
        <taxon>asterids</taxon>
        <taxon>campanulids</taxon>
        <taxon>Asterales</taxon>
        <taxon>Asteraceae</taxon>
        <taxon>Asteroideae</taxon>
        <taxon>Heliantheae alliance</taxon>
        <taxon>Millerieae</taxon>
        <taxon>Smallanthus</taxon>
    </lineage>
</organism>
<dbReference type="EMBL" id="CM042035">
    <property type="protein sequence ID" value="KAI3756185.1"/>
    <property type="molecule type" value="Genomic_DNA"/>
</dbReference>
<evidence type="ECO:0000313" key="1">
    <source>
        <dbReference type="EMBL" id="KAI3756185.1"/>
    </source>
</evidence>